<dbReference type="PANTHER" id="PTHR11829:SF343">
    <property type="entry name" value="FORK-HEAD DOMAIN-CONTAINING PROTEIN"/>
    <property type="match status" value="1"/>
</dbReference>
<dbReference type="PROSITE" id="PS00657">
    <property type="entry name" value="FORK_HEAD_1"/>
    <property type="match status" value="1"/>
</dbReference>
<evidence type="ECO:0000256" key="1">
    <source>
        <dbReference type="ARBA" id="ARBA00023125"/>
    </source>
</evidence>
<dbReference type="GO" id="GO:0000981">
    <property type="term" value="F:DNA-binding transcription factor activity, RNA polymerase II-specific"/>
    <property type="evidence" value="ECO:0007669"/>
    <property type="project" value="TreeGrafter"/>
</dbReference>
<dbReference type="PRINTS" id="PR00053">
    <property type="entry name" value="FORKHEAD"/>
</dbReference>
<feature type="region of interest" description="Disordered" evidence="4">
    <location>
        <begin position="240"/>
        <end position="272"/>
    </location>
</feature>
<dbReference type="InterPro" id="IPR036390">
    <property type="entry name" value="WH_DNA-bd_sf"/>
</dbReference>
<dbReference type="InterPro" id="IPR018122">
    <property type="entry name" value="TF_fork_head_CS_1"/>
</dbReference>
<name>A0A7R9LC56_9ACAR</name>
<keyword evidence="1 3" id="KW-0238">DNA-binding</keyword>
<dbReference type="PROSITE" id="PS50039">
    <property type="entry name" value="FORK_HEAD_3"/>
    <property type="match status" value="1"/>
</dbReference>
<dbReference type="EMBL" id="CAJPVJ010000330">
    <property type="protein sequence ID" value="CAG2162097.1"/>
    <property type="molecule type" value="Genomic_DNA"/>
</dbReference>
<organism evidence="6">
    <name type="scientific">Oppiella nova</name>
    <dbReference type="NCBI Taxonomy" id="334625"/>
    <lineage>
        <taxon>Eukaryota</taxon>
        <taxon>Metazoa</taxon>
        <taxon>Ecdysozoa</taxon>
        <taxon>Arthropoda</taxon>
        <taxon>Chelicerata</taxon>
        <taxon>Arachnida</taxon>
        <taxon>Acari</taxon>
        <taxon>Acariformes</taxon>
        <taxon>Sarcoptiformes</taxon>
        <taxon>Oribatida</taxon>
        <taxon>Brachypylina</taxon>
        <taxon>Oppioidea</taxon>
        <taxon>Oppiidae</taxon>
        <taxon>Oppiella</taxon>
    </lineage>
</organism>
<dbReference type="Proteomes" id="UP000728032">
    <property type="component" value="Unassembled WGS sequence"/>
</dbReference>
<dbReference type="EMBL" id="OC915155">
    <property type="protein sequence ID" value="CAD7638962.1"/>
    <property type="molecule type" value="Genomic_DNA"/>
</dbReference>
<feature type="DNA-binding region" description="Fork-head" evidence="3">
    <location>
        <begin position="148"/>
        <end position="240"/>
    </location>
</feature>
<dbReference type="CDD" id="cd20035">
    <property type="entry name" value="FH_FOXQ2-like"/>
    <property type="match status" value="1"/>
</dbReference>
<evidence type="ECO:0000256" key="2">
    <source>
        <dbReference type="ARBA" id="ARBA00023242"/>
    </source>
</evidence>
<dbReference type="FunFam" id="1.10.10.10:FF:000352">
    <property type="entry name" value="Forkhead box Q2"/>
    <property type="match status" value="1"/>
</dbReference>
<keyword evidence="2 3" id="KW-0539">Nucleus</keyword>
<feature type="compositionally biased region" description="Low complexity" evidence="4">
    <location>
        <begin position="330"/>
        <end position="341"/>
    </location>
</feature>
<sequence length="442" mass="48587">MCESDSNGSTQAMIALRMKSSAVNPFLVNPVPNENNPQISSTSVNNITAVNNAFSLGNVVNHRIPSSQTPQHFNLADYHRFQFYDYASQASASVRFRLSHAPFGSANTPYNLNPGYGHPAFTDGPPFAAISPFTRFDSRFRFIHEEPKPQHSYIGLIAMAILSTNEQKMVLSDIYQHILDNYPYFRNRGPGWRNSIRHNLSLNDCFVKAGRSANGKGHYWAIHPANLEDFKKGDFRRRKAQRKVRKHMGLSVPEDEDSPSPTPPPLPSPNLVNASVFGHSALLGPLSRSELMDKKSHSIECIEHLDDNRRSNTPSLTSQSDLILNKIDSFDSNSSSPSISSTAERHHSPPVNSKPCLTPTGLSLSPTSWRAAHLQSLQNLHQMNAGLINQSLQSVAPTGFAANIPWAMSAAALSNAQMAATILGYASVANQAFDLTSDANKR</sequence>
<dbReference type="OrthoDB" id="5954824at2759"/>
<dbReference type="GO" id="GO:0005634">
    <property type="term" value="C:nucleus"/>
    <property type="evidence" value="ECO:0007669"/>
    <property type="project" value="UniProtKB-SubCell"/>
</dbReference>
<dbReference type="SUPFAM" id="SSF46785">
    <property type="entry name" value="Winged helix' DNA-binding domain"/>
    <property type="match status" value="1"/>
</dbReference>
<dbReference type="PROSITE" id="PS00658">
    <property type="entry name" value="FORK_HEAD_2"/>
    <property type="match status" value="1"/>
</dbReference>
<dbReference type="Gene3D" id="1.10.10.10">
    <property type="entry name" value="Winged helix-like DNA-binding domain superfamily/Winged helix DNA-binding domain"/>
    <property type="match status" value="1"/>
</dbReference>
<dbReference type="PANTHER" id="PTHR11829">
    <property type="entry name" value="FORKHEAD BOX PROTEIN"/>
    <property type="match status" value="1"/>
</dbReference>
<proteinExistence type="predicted"/>
<evidence type="ECO:0000259" key="5">
    <source>
        <dbReference type="PROSITE" id="PS50039"/>
    </source>
</evidence>
<comment type="subcellular location">
    <subcellularLocation>
        <location evidence="3">Nucleus</location>
    </subcellularLocation>
</comment>
<evidence type="ECO:0000256" key="3">
    <source>
        <dbReference type="PROSITE-ProRule" id="PRU00089"/>
    </source>
</evidence>
<accession>A0A7R9LC56</accession>
<protein>
    <recommendedName>
        <fullName evidence="5">Fork-head domain-containing protein</fullName>
    </recommendedName>
</protein>
<dbReference type="GO" id="GO:0030154">
    <property type="term" value="P:cell differentiation"/>
    <property type="evidence" value="ECO:0007669"/>
    <property type="project" value="TreeGrafter"/>
</dbReference>
<dbReference type="SMART" id="SM00339">
    <property type="entry name" value="FH"/>
    <property type="match status" value="1"/>
</dbReference>
<dbReference type="GO" id="GO:0009653">
    <property type="term" value="P:anatomical structure morphogenesis"/>
    <property type="evidence" value="ECO:0007669"/>
    <property type="project" value="TreeGrafter"/>
</dbReference>
<feature type="region of interest" description="Disordered" evidence="4">
    <location>
        <begin position="328"/>
        <end position="359"/>
    </location>
</feature>
<dbReference type="InterPro" id="IPR036388">
    <property type="entry name" value="WH-like_DNA-bd_sf"/>
</dbReference>
<feature type="domain" description="Fork-head" evidence="5">
    <location>
        <begin position="148"/>
        <end position="240"/>
    </location>
</feature>
<reference evidence="6" key="1">
    <citation type="submission" date="2020-11" db="EMBL/GenBank/DDBJ databases">
        <authorList>
            <person name="Tran Van P."/>
        </authorList>
    </citation>
    <scope>NUCLEOTIDE SEQUENCE</scope>
</reference>
<evidence type="ECO:0000256" key="4">
    <source>
        <dbReference type="SAM" id="MobiDB-lite"/>
    </source>
</evidence>
<dbReference type="AlphaFoldDB" id="A0A7R9LC56"/>
<dbReference type="InterPro" id="IPR030456">
    <property type="entry name" value="TF_fork_head_CS_2"/>
</dbReference>
<dbReference type="InterPro" id="IPR050211">
    <property type="entry name" value="FOX_domain-containing"/>
</dbReference>
<evidence type="ECO:0000313" key="6">
    <source>
        <dbReference type="EMBL" id="CAD7638962.1"/>
    </source>
</evidence>
<dbReference type="Pfam" id="PF00250">
    <property type="entry name" value="Forkhead"/>
    <property type="match status" value="1"/>
</dbReference>
<dbReference type="InterPro" id="IPR001766">
    <property type="entry name" value="Fork_head_dom"/>
</dbReference>
<keyword evidence="7" id="KW-1185">Reference proteome</keyword>
<dbReference type="InterPro" id="IPR047519">
    <property type="entry name" value="FH_FOXQ2-like"/>
</dbReference>
<dbReference type="GO" id="GO:0000978">
    <property type="term" value="F:RNA polymerase II cis-regulatory region sequence-specific DNA binding"/>
    <property type="evidence" value="ECO:0007669"/>
    <property type="project" value="TreeGrafter"/>
</dbReference>
<evidence type="ECO:0000313" key="7">
    <source>
        <dbReference type="Proteomes" id="UP000728032"/>
    </source>
</evidence>
<gene>
    <name evidence="6" type="ORF">ONB1V03_LOCUS1697</name>
</gene>